<evidence type="ECO:0000313" key="2">
    <source>
        <dbReference type="EMBL" id="QEX18617.1"/>
    </source>
</evidence>
<dbReference type="Proteomes" id="UP000326202">
    <property type="component" value="Chromosome"/>
</dbReference>
<evidence type="ECO:0000313" key="3">
    <source>
        <dbReference type="Proteomes" id="UP000326202"/>
    </source>
</evidence>
<dbReference type="KEGG" id="htq:FRZ44_39240"/>
<dbReference type="InterPro" id="IPR022550">
    <property type="entry name" value="NTP_transf_8"/>
</dbReference>
<organism evidence="2 3">
    <name type="scientific">Hypericibacter terrae</name>
    <dbReference type="NCBI Taxonomy" id="2602015"/>
    <lineage>
        <taxon>Bacteria</taxon>
        <taxon>Pseudomonadati</taxon>
        <taxon>Pseudomonadota</taxon>
        <taxon>Alphaproteobacteria</taxon>
        <taxon>Rhodospirillales</taxon>
        <taxon>Dongiaceae</taxon>
        <taxon>Hypericibacter</taxon>
    </lineage>
</organism>
<evidence type="ECO:0000259" key="1">
    <source>
        <dbReference type="Pfam" id="PF12281"/>
    </source>
</evidence>
<protein>
    <recommendedName>
        <fullName evidence="1">Nucleotidyltransferase-like domain-containing protein</fullName>
    </recommendedName>
</protein>
<proteinExistence type="predicted"/>
<gene>
    <name evidence="2" type="ORF">FRZ44_39240</name>
</gene>
<sequence>MSLPINVPHTAMSLETLPISIQTLYADLVERAWSGSVSELTGRGGAVYARPAADGRRYLYWQPPTLGGRRAAAEYIGIDNETNRQRIAARQETVAARKERRDMVRSLRAARLPAPDKMTGDVLAALAEAGAFRLRAAVVGSVAFMSYAGLLGVRIPASLARTGDLDIAQFHSVAVAVEDEIGDSFLSLLQRVDKGFAAVASPLDSRHTLRYALRKGEEEVYSVDVLCPLRGPERDRITYLRALRSHAQTIRYLDYLLYHEVNAAVLHGAGIPVNVPAPERYALHKILVSPMRTSNPRSQAKARKDIDQAAALVLALHELRPDDLADAWRELLDRGPSWRKTAARGLRQLPAEPRQILADLVPERFGDEVVKVKRSGR</sequence>
<dbReference type="Pfam" id="PF12281">
    <property type="entry name" value="NTP_transf_8"/>
    <property type="match status" value="1"/>
</dbReference>
<dbReference type="OrthoDB" id="5469612at2"/>
<reference evidence="2 3" key="1">
    <citation type="submission" date="2019-08" db="EMBL/GenBank/DDBJ databases">
        <title>Hyperibacter terrae gen. nov., sp. nov. and Hyperibacter viscosus sp. nov., two new members in the family Rhodospirillaceae isolated from the rhizosphere of Hypericum perforatum.</title>
        <authorList>
            <person name="Noviana Z."/>
        </authorList>
    </citation>
    <scope>NUCLEOTIDE SEQUENCE [LARGE SCALE GENOMIC DNA]</scope>
    <source>
        <strain evidence="2 3">R5913</strain>
    </source>
</reference>
<keyword evidence="3" id="KW-1185">Reference proteome</keyword>
<dbReference type="AlphaFoldDB" id="A0A5J6MN69"/>
<feature type="domain" description="Nucleotidyltransferase-like" evidence="1">
    <location>
        <begin position="118"/>
        <end position="332"/>
    </location>
</feature>
<dbReference type="EMBL" id="CP042906">
    <property type="protein sequence ID" value="QEX18617.1"/>
    <property type="molecule type" value="Genomic_DNA"/>
</dbReference>
<dbReference type="PIRSF" id="PIRSF031854">
    <property type="entry name" value="UCP031854"/>
    <property type="match status" value="1"/>
</dbReference>
<name>A0A5J6MN69_9PROT</name>
<accession>A0A5J6MN69</accession>
<dbReference type="InterPro" id="IPR058575">
    <property type="entry name" value="NTP_transf_8_dom"/>
</dbReference>